<dbReference type="AlphaFoldDB" id="A0A4Y2MJJ8"/>
<gene>
    <name evidence="1" type="ORF">AVEN_45120_1</name>
</gene>
<keyword evidence="2" id="KW-1185">Reference proteome</keyword>
<proteinExistence type="predicted"/>
<evidence type="ECO:0000313" key="2">
    <source>
        <dbReference type="Proteomes" id="UP000499080"/>
    </source>
</evidence>
<comment type="caution">
    <text evidence="1">The sequence shown here is derived from an EMBL/GenBank/DDBJ whole genome shotgun (WGS) entry which is preliminary data.</text>
</comment>
<evidence type="ECO:0000313" key="1">
    <source>
        <dbReference type="EMBL" id="GBN25796.1"/>
    </source>
</evidence>
<organism evidence="1 2">
    <name type="scientific">Araneus ventricosus</name>
    <name type="common">Orbweaver spider</name>
    <name type="synonym">Epeira ventricosa</name>
    <dbReference type="NCBI Taxonomy" id="182803"/>
    <lineage>
        <taxon>Eukaryota</taxon>
        <taxon>Metazoa</taxon>
        <taxon>Ecdysozoa</taxon>
        <taxon>Arthropoda</taxon>
        <taxon>Chelicerata</taxon>
        <taxon>Arachnida</taxon>
        <taxon>Araneae</taxon>
        <taxon>Araneomorphae</taxon>
        <taxon>Entelegynae</taxon>
        <taxon>Araneoidea</taxon>
        <taxon>Araneidae</taxon>
        <taxon>Araneus</taxon>
    </lineage>
</organism>
<protein>
    <submittedName>
        <fullName evidence="1">Uncharacterized protein</fullName>
    </submittedName>
</protein>
<name>A0A4Y2MJJ8_ARAVE</name>
<accession>A0A4Y2MJJ8</accession>
<sequence length="104" mass="11958">MRVIPFGSQILSKCNRGDVVFLPRIRLVTSEVNLPFVLNSSQFPLIPAYTMTINKSQGKLSIMLEFTSISLPFHMESSVLYFQGLGIQITLKFTQRHLKYKENY</sequence>
<dbReference type="EMBL" id="BGPR01007290">
    <property type="protein sequence ID" value="GBN25796.1"/>
    <property type="molecule type" value="Genomic_DNA"/>
</dbReference>
<reference evidence="1 2" key="1">
    <citation type="journal article" date="2019" name="Sci. Rep.">
        <title>Orb-weaving spider Araneus ventricosus genome elucidates the spidroin gene catalogue.</title>
        <authorList>
            <person name="Kono N."/>
            <person name="Nakamura H."/>
            <person name="Ohtoshi R."/>
            <person name="Moran D.A.P."/>
            <person name="Shinohara A."/>
            <person name="Yoshida Y."/>
            <person name="Fujiwara M."/>
            <person name="Mori M."/>
            <person name="Tomita M."/>
            <person name="Arakawa K."/>
        </authorList>
    </citation>
    <scope>NUCLEOTIDE SEQUENCE [LARGE SCALE GENOMIC DNA]</scope>
</reference>
<dbReference type="Proteomes" id="UP000499080">
    <property type="component" value="Unassembled WGS sequence"/>
</dbReference>